<comment type="caution">
    <text evidence="1">The sequence shown here is derived from an EMBL/GenBank/DDBJ whole genome shotgun (WGS) entry which is preliminary data.</text>
</comment>
<reference evidence="1 2" key="1">
    <citation type="submission" date="2021-07" db="EMBL/GenBank/DDBJ databases">
        <title>Flavobacterium sp. nov. isolated from sediment on the Taihu Lake.</title>
        <authorList>
            <person name="Qu J.-H."/>
        </authorList>
    </citation>
    <scope>NUCLEOTIDE SEQUENCE [LARGE SCALE GENOMIC DNA]</scope>
    <source>
        <strain evidence="1 2">NAS39</strain>
    </source>
</reference>
<name>A0ABS6XXP5_9FLAO</name>
<evidence type="ECO:0000313" key="1">
    <source>
        <dbReference type="EMBL" id="MBW4360664.1"/>
    </source>
</evidence>
<protein>
    <recommendedName>
        <fullName evidence="3">Lipoprotein</fullName>
    </recommendedName>
</protein>
<organism evidence="1 2">
    <name type="scientific">Flavobacterium taihuense</name>
    <dbReference type="NCBI Taxonomy" id="2857508"/>
    <lineage>
        <taxon>Bacteria</taxon>
        <taxon>Pseudomonadati</taxon>
        <taxon>Bacteroidota</taxon>
        <taxon>Flavobacteriia</taxon>
        <taxon>Flavobacteriales</taxon>
        <taxon>Flavobacteriaceae</taxon>
        <taxon>Flavobacterium</taxon>
    </lineage>
</organism>
<keyword evidence="2" id="KW-1185">Reference proteome</keyword>
<evidence type="ECO:0000313" key="2">
    <source>
        <dbReference type="Proteomes" id="UP000812031"/>
    </source>
</evidence>
<dbReference type="Proteomes" id="UP000812031">
    <property type="component" value="Unassembled WGS sequence"/>
</dbReference>
<dbReference type="EMBL" id="JAHWYN010000006">
    <property type="protein sequence ID" value="MBW4360664.1"/>
    <property type="molecule type" value="Genomic_DNA"/>
</dbReference>
<gene>
    <name evidence="1" type="ORF">KZH69_09235</name>
</gene>
<dbReference type="RefSeq" id="WP_219317143.1">
    <property type="nucleotide sequence ID" value="NZ_JAHWYN010000006.1"/>
</dbReference>
<evidence type="ECO:0008006" key="3">
    <source>
        <dbReference type="Google" id="ProtNLM"/>
    </source>
</evidence>
<proteinExistence type="predicted"/>
<accession>A0ABS6XXP5</accession>
<sequence length="102" mass="11352">MYSTMLMVTSCNLSTNHKYDGSYSLNIDPFGGNLNSKVDIIINGDKMEFNGEIIDCKQYDDRIEAGKNKIVLMGIDGDLVVNIPMLGKARYIRVSGDNNLKL</sequence>